<reference evidence="2" key="1">
    <citation type="journal article" date="2019" name="Int. J. Syst. Evol. Microbiol.">
        <title>The Global Catalogue of Microorganisms (GCM) 10K type strain sequencing project: providing services to taxonomists for standard genome sequencing and annotation.</title>
        <authorList>
            <consortium name="The Broad Institute Genomics Platform"/>
            <consortium name="The Broad Institute Genome Sequencing Center for Infectious Disease"/>
            <person name="Wu L."/>
            <person name="Ma J."/>
        </authorList>
    </citation>
    <scope>NUCLEOTIDE SEQUENCE [LARGE SCALE GENOMIC DNA]</scope>
    <source>
        <strain evidence="2">NBRC 108755</strain>
    </source>
</reference>
<evidence type="ECO:0000313" key="1">
    <source>
        <dbReference type="EMBL" id="GMA92419.1"/>
    </source>
</evidence>
<dbReference type="SUPFAM" id="SSF53649">
    <property type="entry name" value="Alkaline phosphatase-like"/>
    <property type="match status" value="1"/>
</dbReference>
<sequence length="113" mass="11281">MLPAAKTHQRSLADVVPNCLDAIAGRAGRMGLPPVEKAVVFVVDGLGHGPLTTHAGHARTLARRLPHDPAIGAGFPTTTVAALATLTTGSPPDGTGSSAIASTIRATIASSIS</sequence>
<comment type="caution">
    <text evidence="1">The sequence shown here is derived from an EMBL/GenBank/DDBJ whole genome shotgun (WGS) entry which is preliminary data.</text>
</comment>
<evidence type="ECO:0000313" key="2">
    <source>
        <dbReference type="Proteomes" id="UP001157069"/>
    </source>
</evidence>
<dbReference type="EMBL" id="BSVA01000001">
    <property type="protein sequence ID" value="GMA92419.1"/>
    <property type="molecule type" value="Genomic_DNA"/>
</dbReference>
<organism evidence="1 2">
    <name type="scientific">Homoserinibacter gongjuensis</name>
    <dbReference type="NCBI Taxonomy" id="1162968"/>
    <lineage>
        <taxon>Bacteria</taxon>
        <taxon>Bacillati</taxon>
        <taxon>Actinomycetota</taxon>
        <taxon>Actinomycetes</taxon>
        <taxon>Micrococcales</taxon>
        <taxon>Microbacteriaceae</taxon>
        <taxon>Homoserinibacter</taxon>
    </lineage>
</organism>
<gene>
    <name evidence="1" type="ORF">GCM10025869_29480</name>
</gene>
<name>A0ABQ6JZ80_9MICO</name>
<protein>
    <submittedName>
        <fullName evidence="1">Uncharacterized protein</fullName>
    </submittedName>
</protein>
<dbReference type="Proteomes" id="UP001157069">
    <property type="component" value="Unassembled WGS sequence"/>
</dbReference>
<proteinExistence type="predicted"/>
<keyword evidence="2" id="KW-1185">Reference proteome</keyword>
<dbReference type="InterPro" id="IPR017850">
    <property type="entry name" value="Alkaline_phosphatase_core_sf"/>
</dbReference>
<accession>A0ABQ6JZ80</accession>